<dbReference type="GO" id="GO:0005524">
    <property type="term" value="F:ATP binding"/>
    <property type="evidence" value="ECO:0007669"/>
    <property type="project" value="UniProtKB-KW"/>
</dbReference>
<dbReference type="InterPro" id="IPR000756">
    <property type="entry name" value="Diacylglycerol_kin_accessory"/>
</dbReference>
<evidence type="ECO:0000313" key="6">
    <source>
        <dbReference type="EMBL" id="CAF5212139.1"/>
    </source>
</evidence>
<comment type="caution">
    <text evidence="6">The sequence shown here is derived from an EMBL/GenBank/DDBJ whole genome shotgun (WGS) entry which is preliminary data.</text>
</comment>
<dbReference type="InterPro" id="IPR016064">
    <property type="entry name" value="NAD/diacylglycerol_kinase_sf"/>
</dbReference>
<gene>
    <name evidence="6" type="ORF">SMN809_LOCUS78684</name>
</gene>
<evidence type="ECO:0000259" key="5">
    <source>
        <dbReference type="SMART" id="SM00045"/>
    </source>
</evidence>
<dbReference type="Proteomes" id="UP000676336">
    <property type="component" value="Unassembled WGS sequence"/>
</dbReference>
<evidence type="ECO:0000256" key="4">
    <source>
        <dbReference type="ARBA" id="ARBA00022840"/>
    </source>
</evidence>
<evidence type="ECO:0000256" key="3">
    <source>
        <dbReference type="ARBA" id="ARBA00022777"/>
    </source>
</evidence>
<proteinExistence type="predicted"/>
<keyword evidence="1" id="KW-0808">Transferase</keyword>
<keyword evidence="4" id="KW-0067">ATP-binding</keyword>
<dbReference type="SMART" id="SM00045">
    <property type="entry name" value="DAGKa"/>
    <property type="match status" value="1"/>
</dbReference>
<evidence type="ECO:0000256" key="1">
    <source>
        <dbReference type="ARBA" id="ARBA00022679"/>
    </source>
</evidence>
<dbReference type="PANTHER" id="PTHR11255">
    <property type="entry name" value="DIACYLGLYCEROL KINASE"/>
    <property type="match status" value="1"/>
</dbReference>
<evidence type="ECO:0000256" key="2">
    <source>
        <dbReference type="ARBA" id="ARBA00022741"/>
    </source>
</evidence>
<dbReference type="SUPFAM" id="SSF111331">
    <property type="entry name" value="NAD kinase/diacylglycerol kinase-like"/>
    <property type="match status" value="1"/>
</dbReference>
<evidence type="ECO:0000313" key="7">
    <source>
        <dbReference type="Proteomes" id="UP000676336"/>
    </source>
</evidence>
<keyword evidence="2" id="KW-0547">Nucleotide-binding</keyword>
<keyword evidence="3" id="KW-0418">Kinase</keyword>
<feature type="non-terminal residue" evidence="6">
    <location>
        <position position="1"/>
    </location>
</feature>
<dbReference type="Pfam" id="PF00609">
    <property type="entry name" value="DAGK_acc"/>
    <property type="match status" value="1"/>
</dbReference>
<feature type="domain" description="Diacylglycerol kinase accessory" evidence="5">
    <location>
        <begin position="1"/>
        <end position="117"/>
    </location>
</feature>
<name>A0A8S3J7G1_9BILA</name>
<reference evidence="6" key="1">
    <citation type="submission" date="2021-02" db="EMBL/GenBank/DDBJ databases">
        <authorList>
            <person name="Nowell W R."/>
        </authorList>
    </citation>
    <scope>NUCLEOTIDE SEQUENCE</scope>
</reference>
<dbReference type="EMBL" id="CAJOBI010340482">
    <property type="protein sequence ID" value="CAF5212139.1"/>
    <property type="molecule type" value="Genomic_DNA"/>
</dbReference>
<dbReference type="GO" id="GO:0007200">
    <property type="term" value="P:phospholipase C-activating G protein-coupled receptor signaling pathway"/>
    <property type="evidence" value="ECO:0007669"/>
    <property type="project" value="InterPro"/>
</dbReference>
<dbReference type="PANTHER" id="PTHR11255:SF80">
    <property type="entry name" value="EYE-SPECIFIC DIACYLGLYCEROL KINASE"/>
    <property type="match status" value="1"/>
</dbReference>
<dbReference type="InterPro" id="IPR037607">
    <property type="entry name" value="DGK"/>
</dbReference>
<organism evidence="6 7">
    <name type="scientific">Rotaria magnacalcarata</name>
    <dbReference type="NCBI Taxonomy" id="392030"/>
    <lineage>
        <taxon>Eukaryota</taxon>
        <taxon>Metazoa</taxon>
        <taxon>Spiralia</taxon>
        <taxon>Gnathifera</taxon>
        <taxon>Rotifera</taxon>
        <taxon>Eurotatoria</taxon>
        <taxon>Bdelloidea</taxon>
        <taxon>Philodinida</taxon>
        <taxon>Philodinidae</taxon>
        <taxon>Rotaria</taxon>
    </lineage>
</organism>
<dbReference type="AlphaFoldDB" id="A0A8S3J7G1"/>
<protein>
    <recommendedName>
        <fullName evidence="5">Diacylglycerol kinase accessory domain-containing protein</fullName>
    </recommendedName>
</protein>
<accession>A0A8S3J7G1</accession>
<sequence>DDQDLTDSIRSCHTLVLMNSPGYAAGTNPWDSSLMNRNDDLSTDQTTINFNLITDSSTSTSGFTRQCYGDRKIEVIGLSTKQMAFIHMGFQGQRIAQCSEVYLELNRPMPAQMDGEPFFLAEPTVVKITHAGQVFVLRNEHR</sequence>
<dbReference type="GO" id="GO:0005886">
    <property type="term" value="C:plasma membrane"/>
    <property type="evidence" value="ECO:0007669"/>
    <property type="project" value="TreeGrafter"/>
</dbReference>
<dbReference type="GO" id="GO:0004143">
    <property type="term" value="F:ATP-dependent diacylglycerol kinase activity"/>
    <property type="evidence" value="ECO:0007669"/>
    <property type="project" value="InterPro"/>
</dbReference>